<dbReference type="InterPro" id="IPR011741">
    <property type="entry name" value="Phg_2220_C"/>
</dbReference>
<evidence type="ECO:0000313" key="2">
    <source>
        <dbReference type="EMBL" id="MDQ0150063.1"/>
    </source>
</evidence>
<proteinExistence type="predicted"/>
<evidence type="ECO:0000259" key="1">
    <source>
        <dbReference type="Pfam" id="PF09524"/>
    </source>
</evidence>
<dbReference type="Proteomes" id="UP001228504">
    <property type="component" value="Unassembled WGS sequence"/>
</dbReference>
<dbReference type="Pfam" id="PF09524">
    <property type="entry name" value="Phg_2220_C"/>
    <property type="match status" value="1"/>
</dbReference>
<protein>
    <submittedName>
        <fullName evidence="2">Phage protein (TIGR02220 family)</fullName>
    </submittedName>
</protein>
<reference evidence="2 3" key="1">
    <citation type="submission" date="2023-07" db="EMBL/GenBank/DDBJ databases">
        <title>Genomic Encyclopedia of Type Strains, Phase IV (KMG-IV): sequencing the most valuable type-strain genomes for metagenomic binning, comparative biology and taxonomic classification.</title>
        <authorList>
            <person name="Goeker M."/>
        </authorList>
    </citation>
    <scope>NUCLEOTIDE SEQUENCE [LARGE SCALE GENOMIC DNA]</scope>
    <source>
        <strain evidence="2 3">DSM 20694</strain>
    </source>
</reference>
<organism evidence="2 3">
    <name type="scientific">Eubacterium multiforme</name>
    <dbReference type="NCBI Taxonomy" id="83339"/>
    <lineage>
        <taxon>Bacteria</taxon>
        <taxon>Bacillati</taxon>
        <taxon>Bacillota</taxon>
        <taxon>Clostridia</taxon>
        <taxon>Eubacteriales</taxon>
        <taxon>Eubacteriaceae</taxon>
        <taxon>Eubacterium</taxon>
    </lineage>
</organism>
<name>A0ABT9UUQ8_9FIRM</name>
<dbReference type="NCBIfam" id="TIGR02220">
    <property type="entry name" value="phg_TIGR02220"/>
    <property type="match status" value="1"/>
</dbReference>
<gene>
    <name evidence="2" type="ORF">J2S18_001999</name>
</gene>
<evidence type="ECO:0000313" key="3">
    <source>
        <dbReference type="Proteomes" id="UP001228504"/>
    </source>
</evidence>
<comment type="caution">
    <text evidence="2">The sequence shown here is derived from an EMBL/GenBank/DDBJ whole genome shotgun (WGS) entry which is preliminary data.</text>
</comment>
<feature type="domain" description="Phage conserved hypothetical protein C-terminal" evidence="1">
    <location>
        <begin position="160"/>
        <end position="232"/>
    </location>
</feature>
<dbReference type="RefSeq" id="WP_307486396.1">
    <property type="nucleotide sequence ID" value="NZ_JAUSUF010000006.1"/>
</dbReference>
<sequence>MNSIERSLFIKYGYKKAHIYIVYEEFELRVNNTLEEYNGLKRGECGFNYSSWENRLNLTHKVMINTIKTLVKEGYIEQRLKGKKGTQSIYFLTRFLEQNFEHKKEQKEEQNNNSNINALEGIGEHKKEQYKEQKKVQSSKHNNLNIISNNIDSSKYIEEIIEYLNLKANTRYKANSKKTKGLINARLKEKYTVEDFKIVIDKKVNEWINNPKMSKYLRPETLFGNKFEGYLNQIDVAPEDVKSLYDSGELLSDDDIDY</sequence>
<dbReference type="EMBL" id="JAUSUF010000006">
    <property type="protein sequence ID" value="MDQ0150063.1"/>
    <property type="molecule type" value="Genomic_DNA"/>
</dbReference>
<keyword evidence="3" id="KW-1185">Reference proteome</keyword>
<accession>A0ABT9UUQ8</accession>